<evidence type="ECO:0000313" key="1">
    <source>
        <dbReference type="EMBL" id="MET1255819.1"/>
    </source>
</evidence>
<dbReference type="Proteomes" id="UP001548189">
    <property type="component" value="Unassembled WGS sequence"/>
</dbReference>
<gene>
    <name evidence="1" type="ORF">ABVT43_11835</name>
</gene>
<sequence length="72" mass="8634">MVNKASKDVNFAIINGDRAYIGPERRQERRRSHCNERVERLLKNFGLDRRIRVDRRRKDSSWLLTSQKVANH</sequence>
<evidence type="ECO:0000313" key="2">
    <source>
        <dbReference type="Proteomes" id="UP001548189"/>
    </source>
</evidence>
<dbReference type="RefSeq" id="WP_353896403.1">
    <property type="nucleotide sequence ID" value="NZ_JBEVCJ010000013.1"/>
</dbReference>
<comment type="caution">
    <text evidence="1">The sequence shown here is derived from an EMBL/GenBank/DDBJ whole genome shotgun (WGS) entry which is preliminary data.</text>
</comment>
<keyword evidence="2" id="KW-1185">Reference proteome</keyword>
<organism evidence="1 2">
    <name type="scientific">Aliikangiella maris</name>
    <dbReference type="NCBI Taxonomy" id="3162458"/>
    <lineage>
        <taxon>Bacteria</taxon>
        <taxon>Pseudomonadati</taxon>
        <taxon>Pseudomonadota</taxon>
        <taxon>Gammaproteobacteria</taxon>
        <taxon>Oceanospirillales</taxon>
        <taxon>Pleioneaceae</taxon>
        <taxon>Aliikangiella</taxon>
    </lineage>
</organism>
<accession>A0ABV2BV48</accession>
<proteinExistence type="predicted"/>
<dbReference type="EMBL" id="JBEVCJ010000013">
    <property type="protein sequence ID" value="MET1255819.1"/>
    <property type="molecule type" value="Genomic_DNA"/>
</dbReference>
<name>A0ABV2BV48_9GAMM</name>
<reference evidence="1 2" key="1">
    <citation type="submission" date="2024-06" db="EMBL/GenBank/DDBJ databases">
        <authorList>
            <person name="Li F."/>
        </authorList>
    </citation>
    <scope>NUCLEOTIDE SEQUENCE [LARGE SCALE GENOMIC DNA]</scope>
    <source>
        <strain evidence="1 2">GXAS 311</strain>
    </source>
</reference>
<evidence type="ECO:0008006" key="3">
    <source>
        <dbReference type="Google" id="ProtNLM"/>
    </source>
</evidence>
<protein>
    <recommendedName>
        <fullName evidence="3">Transposase</fullName>
    </recommendedName>
</protein>